<dbReference type="Pfam" id="PF03929">
    <property type="entry name" value="PepSY_TM"/>
    <property type="match status" value="1"/>
</dbReference>
<evidence type="ECO:0000259" key="2">
    <source>
        <dbReference type="Pfam" id="PF03413"/>
    </source>
</evidence>
<dbReference type="Pfam" id="PF03413">
    <property type="entry name" value="PepSY"/>
    <property type="match status" value="1"/>
</dbReference>
<evidence type="ECO:0000256" key="1">
    <source>
        <dbReference type="SAM" id="Phobius"/>
    </source>
</evidence>
<keyword evidence="1" id="KW-1133">Transmembrane helix</keyword>
<gene>
    <name evidence="3" type="ORF">G3M70_13410</name>
</gene>
<feature type="transmembrane region" description="Helical" evidence="1">
    <location>
        <begin position="342"/>
        <end position="362"/>
    </location>
</feature>
<reference evidence="3 4" key="1">
    <citation type="submission" date="2020-02" db="EMBL/GenBank/DDBJ databases">
        <title>Genomic and physiological characterization of two novel Nitrospinaceae genera.</title>
        <authorList>
            <person name="Mueller A.J."/>
            <person name="Jung M.-Y."/>
            <person name="Strachan C.R."/>
            <person name="Herbold C.W."/>
            <person name="Kirkegaard R.H."/>
            <person name="Daims H."/>
        </authorList>
    </citation>
    <scope>NUCLEOTIDE SEQUENCE [LARGE SCALE GENOMIC DNA]</scope>
    <source>
        <strain evidence="3">EB</strain>
    </source>
</reference>
<dbReference type="InterPro" id="IPR005625">
    <property type="entry name" value="PepSY-ass_TM"/>
</dbReference>
<name>A0A7T0BXM1_9BACT</name>
<feature type="transmembrane region" description="Helical" evidence="1">
    <location>
        <begin position="145"/>
        <end position="164"/>
    </location>
</feature>
<sequence length="375" mass="42749">MRKIILGFHLSLALALGVLFSLQGVSGSLITFYREFDQFLNPHVVIQNPGGERKSIQELFEVVRSAHPTRTGPWKLVLPEEPDQPFRADYQKPKEKEGKFWAPLMISVNPYTGEIIDTRFWGDTLMTWVYDVHAELQMDKFGWDLVGYLALGWLVSFGTGLYLGSPRGFRFPRQLWFKKNPSNSRLLYDGHRLVGLYFSLPLIILAVSGFYFVHPTKVKPVVALFSSIYEKPSGLLSTGGTLQQSITLDRAAEIAGRHFSNGRVYKIITPGSKKDGVFEITVWQPESYSRHHPLSTVWLDQYSGKLLSINDRTKGSLGQFSLDLLWPLHREIQEFAGMPGRILYFVSGFVPLFLLITGVRFYRAKKKLTREKAKL</sequence>
<keyword evidence="1" id="KW-0472">Membrane</keyword>
<feature type="transmembrane region" description="Helical" evidence="1">
    <location>
        <begin position="194"/>
        <end position="213"/>
    </location>
</feature>
<dbReference type="PANTHER" id="PTHR34219">
    <property type="entry name" value="IRON-REGULATED INNER MEMBRANE PROTEIN-RELATED"/>
    <property type="match status" value="1"/>
</dbReference>
<accession>A0A7T0BXM1</accession>
<dbReference type="EMBL" id="CP048685">
    <property type="protein sequence ID" value="QPJ62819.1"/>
    <property type="molecule type" value="Genomic_DNA"/>
</dbReference>
<evidence type="ECO:0000313" key="4">
    <source>
        <dbReference type="Proteomes" id="UP000594688"/>
    </source>
</evidence>
<keyword evidence="1" id="KW-0812">Transmembrane</keyword>
<dbReference type="KEGG" id="nli:G3M70_13410"/>
<evidence type="ECO:0000313" key="3">
    <source>
        <dbReference type="EMBL" id="QPJ62819.1"/>
    </source>
</evidence>
<dbReference type="AlphaFoldDB" id="A0A7T0BXM1"/>
<proteinExistence type="predicted"/>
<dbReference type="InterPro" id="IPR025711">
    <property type="entry name" value="PepSY"/>
</dbReference>
<dbReference type="Proteomes" id="UP000594688">
    <property type="component" value="Chromosome"/>
</dbReference>
<feature type="domain" description="PepSY" evidence="2">
    <location>
        <begin position="246"/>
        <end position="309"/>
    </location>
</feature>
<protein>
    <submittedName>
        <fullName evidence="3">PepSY domain-containing protein</fullName>
    </submittedName>
</protein>
<organism evidence="3 4">
    <name type="scientific">Candidatus Nitronauta litoralis</name>
    <dbReference type="NCBI Taxonomy" id="2705533"/>
    <lineage>
        <taxon>Bacteria</taxon>
        <taxon>Pseudomonadati</taxon>
        <taxon>Nitrospinota/Tectimicrobiota group</taxon>
        <taxon>Nitrospinota</taxon>
        <taxon>Nitrospinia</taxon>
        <taxon>Nitrospinales</taxon>
        <taxon>Nitrospinaceae</taxon>
        <taxon>Candidatus Nitronauta</taxon>
    </lineage>
</organism>